<feature type="domain" description="Histidine kinase" evidence="14">
    <location>
        <begin position="283"/>
        <end position="497"/>
    </location>
</feature>
<dbReference type="InterPro" id="IPR036890">
    <property type="entry name" value="HATPase_C_sf"/>
</dbReference>
<dbReference type="InterPro" id="IPR005467">
    <property type="entry name" value="His_kinase_dom"/>
</dbReference>
<comment type="subcellular location">
    <subcellularLocation>
        <location evidence="2">Cell inner membrane</location>
        <topology evidence="2">Multi-pass membrane protein</topology>
    </subcellularLocation>
</comment>
<evidence type="ECO:0000256" key="5">
    <source>
        <dbReference type="ARBA" id="ARBA00022519"/>
    </source>
</evidence>
<dbReference type="SUPFAM" id="SSF47384">
    <property type="entry name" value="Homodimeric domain of signal transducing histidine kinase"/>
    <property type="match status" value="1"/>
</dbReference>
<comment type="catalytic activity">
    <reaction evidence="1">
        <text>ATP + protein L-histidine = ADP + protein N-phospho-L-histidine.</text>
        <dbReference type="EC" id="2.7.13.3"/>
    </reaction>
</comment>
<dbReference type="Pfam" id="PF02518">
    <property type="entry name" value="HATPase_c"/>
    <property type="match status" value="1"/>
</dbReference>
<dbReference type="Proteomes" id="UP000035909">
    <property type="component" value="Unassembled WGS sequence"/>
</dbReference>
<dbReference type="STRING" id="320778.ABT57_11790"/>
<organism evidence="15 16">
    <name type="scientific">Photobacterium ganghwense</name>
    <dbReference type="NCBI Taxonomy" id="320778"/>
    <lineage>
        <taxon>Bacteria</taxon>
        <taxon>Pseudomonadati</taxon>
        <taxon>Pseudomonadota</taxon>
        <taxon>Gammaproteobacteria</taxon>
        <taxon>Vibrionales</taxon>
        <taxon>Vibrionaceae</taxon>
        <taxon>Photobacterium</taxon>
    </lineage>
</organism>
<evidence type="ECO:0000256" key="9">
    <source>
        <dbReference type="ARBA" id="ARBA00022777"/>
    </source>
</evidence>
<dbReference type="PANTHER" id="PTHR44936:SF5">
    <property type="entry name" value="SENSOR HISTIDINE KINASE ENVZ"/>
    <property type="match status" value="1"/>
</dbReference>
<dbReference type="Gene3D" id="1.10.287.130">
    <property type="match status" value="1"/>
</dbReference>
<dbReference type="PROSITE" id="PS50109">
    <property type="entry name" value="HIS_KIN"/>
    <property type="match status" value="1"/>
</dbReference>
<evidence type="ECO:0000256" key="2">
    <source>
        <dbReference type="ARBA" id="ARBA00004429"/>
    </source>
</evidence>
<dbReference type="CDD" id="cd00082">
    <property type="entry name" value="HisKA"/>
    <property type="match status" value="1"/>
</dbReference>
<keyword evidence="11" id="KW-0902">Two-component regulatory system</keyword>
<dbReference type="InterPro" id="IPR004358">
    <property type="entry name" value="Sig_transdc_His_kin-like_C"/>
</dbReference>
<accession>A0A0J1HCR0</accession>
<keyword evidence="6" id="KW-0597">Phosphoprotein</keyword>
<dbReference type="InterPro" id="IPR003661">
    <property type="entry name" value="HisK_dim/P_dom"/>
</dbReference>
<keyword evidence="5" id="KW-0997">Cell inner membrane</keyword>
<evidence type="ECO:0000313" key="15">
    <source>
        <dbReference type="EMBL" id="KLV09474.1"/>
    </source>
</evidence>
<evidence type="ECO:0000256" key="13">
    <source>
        <dbReference type="SAM" id="Phobius"/>
    </source>
</evidence>
<dbReference type="AlphaFoldDB" id="A0A0J1HCR0"/>
<dbReference type="EMBL" id="LDOU01000012">
    <property type="protein sequence ID" value="KLV09474.1"/>
    <property type="molecule type" value="Genomic_DNA"/>
</dbReference>
<feature type="transmembrane region" description="Helical" evidence="13">
    <location>
        <begin position="12"/>
        <end position="35"/>
    </location>
</feature>
<keyword evidence="4" id="KW-1003">Cell membrane</keyword>
<dbReference type="OrthoDB" id="9804645at2"/>
<dbReference type="GO" id="GO:0005886">
    <property type="term" value="C:plasma membrane"/>
    <property type="evidence" value="ECO:0007669"/>
    <property type="project" value="UniProtKB-SubCell"/>
</dbReference>
<keyword evidence="16" id="KW-1185">Reference proteome</keyword>
<dbReference type="SMART" id="SM00387">
    <property type="entry name" value="HATPase_c"/>
    <property type="match status" value="1"/>
</dbReference>
<dbReference type="Gene3D" id="3.30.565.10">
    <property type="entry name" value="Histidine kinase-like ATPase, C-terminal domain"/>
    <property type="match status" value="1"/>
</dbReference>
<keyword evidence="10 13" id="KW-1133">Transmembrane helix</keyword>
<proteinExistence type="predicted"/>
<protein>
    <recommendedName>
        <fullName evidence="3">histidine kinase</fullName>
        <ecNumber evidence="3">2.7.13.3</ecNumber>
    </recommendedName>
</protein>
<dbReference type="EC" id="2.7.13.3" evidence="3"/>
<dbReference type="PRINTS" id="PR00344">
    <property type="entry name" value="BCTRLSENSOR"/>
</dbReference>
<keyword evidence="12 13" id="KW-0472">Membrane</keyword>
<dbReference type="PATRIC" id="fig|320778.3.peg.2570"/>
<evidence type="ECO:0000256" key="12">
    <source>
        <dbReference type="ARBA" id="ARBA00023136"/>
    </source>
</evidence>
<dbReference type="InterPro" id="IPR003594">
    <property type="entry name" value="HATPase_dom"/>
</dbReference>
<dbReference type="SUPFAM" id="SSF55874">
    <property type="entry name" value="ATPase domain of HSP90 chaperone/DNA topoisomerase II/histidine kinase"/>
    <property type="match status" value="1"/>
</dbReference>
<evidence type="ECO:0000256" key="4">
    <source>
        <dbReference type="ARBA" id="ARBA00022475"/>
    </source>
</evidence>
<reference evidence="15 16" key="1">
    <citation type="submission" date="2015-05" db="EMBL/GenBank/DDBJ databases">
        <title>Photobacterium galathea sp. nov.</title>
        <authorList>
            <person name="Machado H."/>
            <person name="Gram L."/>
        </authorList>
    </citation>
    <scope>NUCLEOTIDE SEQUENCE [LARGE SCALE GENOMIC DNA]</scope>
    <source>
        <strain evidence="15 16">DSM 22954</strain>
    </source>
</reference>
<keyword evidence="9 15" id="KW-0418">Kinase</keyword>
<evidence type="ECO:0000256" key="3">
    <source>
        <dbReference type="ARBA" id="ARBA00012438"/>
    </source>
</evidence>
<evidence type="ECO:0000313" key="16">
    <source>
        <dbReference type="Proteomes" id="UP000035909"/>
    </source>
</evidence>
<comment type="caution">
    <text evidence="15">The sequence shown here is derived from an EMBL/GenBank/DDBJ whole genome shotgun (WGS) entry which is preliminary data.</text>
</comment>
<evidence type="ECO:0000256" key="11">
    <source>
        <dbReference type="ARBA" id="ARBA00023012"/>
    </source>
</evidence>
<dbReference type="GO" id="GO:0000155">
    <property type="term" value="F:phosphorelay sensor kinase activity"/>
    <property type="evidence" value="ECO:0007669"/>
    <property type="project" value="InterPro"/>
</dbReference>
<evidence type="ECO:0000256" key="6">
    <source>
        <dbReference type="ARBA" id="ARBA00022553"/>
    </source>
</evidence>
<keyword evidence="7" id="KW-0808">Transferase</keyword>
<sequence length="497" mass="55978">MDVRGKFYQSITFRIGITLFGAILVAELLAGVIWYQTSAASREASAQHTLMNVAEAASETYLYFESLPKNYRHLILNQLRESSGTRFFISINQNPLNIDPIQDISLLPKLTGFVEQAITNQFSGLSNVRVVITDKDNIRLFNSGIRLSELPEIWTRYSLSLGELDLPILVMQLEMAENEWFYIASAIPLPESVLTEPIISQRQLIFLFLASVMLMMCISQIIRRELKPVKSLAKAAALTGSPLSLPELEESGSNETRSAIHAFNKMSRRVKAYIRDREMLFSALSHDLKTPLACLKLRTEMLENDTTKKQFEKLLNEVDIMLTGALQCLRETNIHEESEWLDLQTLLGDCAEYFNQLAERNCRLESCTLNSWGNLFPSVNIRCEQPVSILAKPLALKRCIFNVVENAVKYGERVEIDVCEQQSSILLTFRDYGPGIPKKMQEKVFEPYCRAGRKDANGSGLGLTIARSIARTQGGDLVLKNHAAQGLIVELTLSRNS</sequence>
<evidence type="ECO:0000256" key="1">
    <source>
        <dbReference type="ARBA" id="ARBA00000085"/>
    </source>
</evidence>
<evidence type="ECO:0000256" key="10">
    <source>
        <dbReference type="ARBA" id="ARBA00022989"/>
    </source>
</evidence>
<evidence type="ECO:0000256" key="8">
    <source>
        <dbReference type="ARBA" id="ARBA00022692"/>
    </source>
</evidence>
<dbReference type="InterPro" id="IPR036097">
    <property type="entry name" value="HisK_dim/P_sf"/>
</dbReference>
<dbReference type="InterPro" id="IPR050980">
    <property type="entry name" value="2C_sensor_his_kinase"/>
</dbReference>
<name>A0A0J1HCR0_9GAMM</name>
<evidence type="ECO:0000259" key="14">
    <source>
        <dbReference type="PROSITE" id="PS50109"/>
    </source>
</evidence>
<dbReference type="PANTHER" id="PTHR44936">
    <property type="entry name" value="SENSOR PROTEIN CREC"/>
    <property type="match status" value="1"/>
</dbReference>
<gene>
    <name evidence="15" type="ORF">ABT57_11790</name>
</gene>
<keyword evidence="8 13" id="KW-0812">Transmembrane</keyword>
<dbReference type="Pfam" id="PF00512">
    <property type="entry name" value="HisKA"/>
    <property type="match status" value="1"/>
</dbReference>
<evidence type="ECO:0000256" key="7">
    <source>
        <dbReference type="ARBA" id="ARBA00022679"/>
    </source>
</evidence>